<gene>
    <name evidence="1" type="ORF">CKO31_11210</name>
</gene>
<reference evidence="1 2" key="1">
    <citation type="journal article" date="2020" name="Microorganisms">
        <title>Osmotic Adaptation and Compatible Solute Biosynthesis of Phototrophic Bacteria as Revealed from Genome Analyses.</title>
        <authorList>
            <person name="Imhoff J.F."/>
            <person name="Rahn T."/>
            <person name="Kunzel S."/>
            <person name="Keller A."/>
            <person name="Neulinger S.C."/>
        </authorList>
    </citation>
    <scope>NUCLEOTIDE SEQUENCE [LARGE SCALE GENOMIC DNA]</scope>
    <source>
        <strain evidence="1 2">DSM 6210</strain>
    </source>
</reference>
<proteinExistence type="predicted"/>
<name>A0ABS1CHB3_9GAMM</name>
<dbReference type="RefSeq" id="WP_200237297.1">
    <property type="nucleotide sequence ID" value="NZ_NRRV01000024.1"/>
</dbReference>
<accession>A0ABS1CHB3</accession>
<dbReference type="EMBL" id="NRRV01000024">
    <property type="protein sequence ID" value="MBK1631297.1"/>
    <property type="molecule type" value="Genomic_DNA"/>
</dbReference>
<organism evidence="1 2">
    <name type="scientific">Thiohalocapsa halophila</name>
    <dbReference type="NCBI Taxonomy" id="69359"/>
    <lineage>
        <taxon>Bacteria</taxon>
        <taxon>Pseudomonadati</taxon>
        <taxon>Pseudomonadota</taxon>
        <taxon>Gammaproteobacteria</taxon>
        <taxon>Chromatiales</taxon>
        <taxon>Chromatiaceae</taxon>
        <taxon>Thiohalocapsa</taxon>
    </lineage>
</organism>
<evidence type="ECO:0000313" key="1">
    <source>
        <dbReference type="EMBL" id="MBK1631297.1"/>
    </source>
</evidence>
<protein>
    <submittedName>
        <fullName evidence="1">Uncharacterized protein</fullName>
    </submittedName>
</protein>
<sequence>MSQGKYKKALNKRVRKGHKGYPVATIAFYGPDNTRASKVVCSIIEHEDADPDPMRKWFTDGEARTSEQILGEVLAFIEEHGAKSVAMAEALLGCPHEEGIDYPQGESCPHCPYWKNRDRFSHERIH</sequence>
<evidence type="ECO:0000313" key="2">
    <source>
        <dbReference type="Proteomes" id="UP000748752"/>
    </source>
</evidence>
<dbReference type="Proteomes" id="UP000748752">
    <property type="component" value="Unassembled WGS sequence"/>
</dbReference>
<keyword evidence="2" id="KW-1185">Reference proteome</keyword>
<comment type="caution">
    <text evidence="1">The sequence shown here is derived from an EMBL/GenBank/DDBJ whole genome shotgun (WGS) entry which is preliminary data.</text>
</comment>